<accession>A0ABV2F6S4</accession>
<name>A0ABV2F6S4_9BACL</name>
<gene>
    <name evidence="1" type="ORF">ABID47_004050</name>
</gene>
<keyword evidence="2" id="KW-1185">Reference proteome</keyword>
<reference evidence="1 2" key="1">
    <citation type="submission" date="2024-06" db="EMBL/GenBank/DDBJ databases">
        <title>Genomic Encyclopedia of Type Strains, Phase IV (KMG-IV): sequencing the most valuable type-strain genomes for metagenomic binning, comparative biology and taxonomic classification.</title>
        <authorList>
            <person name="Goeker M."/>
        </authorList>
    </citation>
    <scope>NUCLEOTIDE SEQUENCE [LARGE SCALE GENOMIC DNA]</scope>
    <source>
        <strain evidence="1 2">DSM 17253</strain>
    </source>
</reference>
<evidence type="ECO:0000313" key="1">
    <source>
        <dbReference type="EMBL" id="MET3547434.1"/>
    </source>
</evidence>
<dbReference type="EMBL" id="JBEPLV010000004">
    <property type="protein sequence ID" value="MET3547434.1"/>
    <property type="molecule type" value="Genomic_DNA"/>
</dbReference>
<organism evidence="1 2">
    <name type="scientific">Paenibacillus favisporus</name>
    <dbReference type="NCBI Taxonomy" id="221028"/>
    <lineage>
        <taxon>Bacteria</taxon>
        <taxon>Bacillati</taxon>
        <taxon>Bacillota</taxon>
        <taxon>Bacilli</taxon>
        <taxon>Bacillales</taxon>
        <taxon>Paenibacillaceae</taxon>
        <taxon>Paenibacillus</taxon>
    </lineage>
</organism>
<sequence length="88" mass="9704">MKSDQVEQIIDTILAGTKTPEKVDKKSLVDTLVASKASAIVPPASYQAEVFKAVNEEYEKLILGNQDIDATVKNSQERVNKIIESNQK</sequence>
<dbReference type="Proteomes" id="UP001549098">
    <property type="component" value="Unassembled WGS sequence"/>
</dbReference>
<comment type="caution">
    <text evidence="1">The sequence shown here is derived from an EMBL/GenBank/DDBJ whole genome shotgun (WGS) entry which is preliminary data.</text>
</comment>
<proteinExistence type="predicted"/>
<evidence type="ECO:0000313" key="2">
    <source>
        <dbReference type="Proteomes" id="UP001549098"/>
    </source>
</evidence>
<protein>
    <submittedName>
        <fullName evidence="1">ABC-type Zn uptake system ZnuABC Zn-binding protein ZnuA</fullName>
    </submittedName>
</protein>